<reference evidence="1" key="1">
    <citation type="journal article" date="2011" name="Environ. Microbiol.">
        <title>Time-series analyses of Monterey Bay coastal microbial picoplankton using a 'genome proxy' microarray.</title>
        <authorList>
            <person name="Rich V.I."/>
            <person name="Pham V.D."/>
            <person name="Eppley J."/>
            <person name="Shi Y."/>
            <person name="DeLong E.F."/>
        </authorList>
    </citation>
    <scope>NUCLEOTIDE SEQUENCE</scope>
</reference>
<organism evidence="1">
    <name type="scientific">uncultured delta proteobacterium HF0200_39N20</name>
    <dbReference type="NCBI Taxonomy" id="710833"/>
    <lineage>
        <taxon>Bacteria</taxon>
        <taxon>Deltaproteobacteria</taxon>
        <taxon>environmental samples</taxon>
    </lineage>
</organism>
<evidence type="ECO:0000313" key="1">
    <source>
        <dbReference type="EMBL" id="ADI18189.1"/>
    </source>
</evidence>
<name>E0XUU8_9DELT</name>
<dbReference type="EMBL" id="GU474883">
    <property type="protein sequence ID" value="ADI18189.1"/>
    <property type="molecule type" value="Genomic_DNA"/>
</dbReference>
<dbReference type="AlphaFoldDB" id="E0XUU8"/>
<accession>E0XUU8</accession>
<protein>
    <submittedName>
        <fullName evidence="1">Uncharacterized protein</fullName>
    </submittedName>
</protein>
<sequence>MAFALRIYASVTFAGPGDGWGLFVDIDQLKVVNENTGTEYKQSKVFGDQIVYQFALDESFSFLLFATENMNEGGLAE</sequence>
<proteinExistence type="predicted"/>